<reference evidence="1" key="2">
    <citation type="submission" date="2021-04" db="EMBL/GenBank/DDBJ databases">
        <authorList>
            <person name="Gilroy R."/>
        </authorList>
    </citation>
    <scope>NUCLEOTIDE SEQUENCE</scope>
    <source>
        <strain evidence="1">CHK186-16707</strain>
    </source>
</reference>
<gene>
    <name evidence="1" type="ORF">H9962_07705</name>
</gene>
<evidence type="ECO:0000313" key="1">
    <source>
        <dbReference type="EMBL" id="HJA09057.1"/>
    </source>
</evidence>
<proteinExistence type="predicted"/>
<reference evidence="1" key="1">
    <citation type="journal article" date="2021" name="PeerJ">
        <title>Extensive microbial diversity within the chicken gut microbiome revealed by metagenomics and culture.</title>
        <authorList>
            <person name="Gilroy R."/>
            <person name="Ravi A."/>
            <person name="Getino M."/>
            <person name="Pursley I."/>
            <person name="Horton D.L."/>
            <person name="Alikhan N.F."/>
            <person name="Baker D."/>
            <person name="Gharbi K."/>
            <person name="Hall N."/>
            <person name="Watson M."/>
            <person name="Adriaenssens E.M."/>
            <person name="Foster-Nyarko E."/>
            <person name="Jarju S."/>
            <person name="Secka A."/>
            <person name="Antonio M."/>
            <person name="Oren A."/>
            <person name="Chaudhuri R.R."/>
            <person name="La Ragione R."/>
            <person name="Hildebrand F."/>
            <person name="Pallen M.J."/>
        </authorList>
    </citation>
    <scope>NUCLEOTIDE SEQUENCE</scope>
    <source>
        <strain evidence="1">CHK186-16707</strain>
    </source>
</reference>
<sequence>MSGRMESLDRLLPQVLPQVAGCPVGMARDALQLIASDFCKQTGVWEYEALELVAAGECRVPLRDLPKDARPASVLRMTLDGAPVSQTAFSLGAGDIVLAAPLPRETELAALVTLRPARYAEKLPEHIVEEWGDILVFGALAKLKTMSGVNVLWSDPQGAQINLTLYNEGIPAARTRMYRNRKGGGVLFANA</sequence>
<dbReference type="AlphaFoldDB" id="A0A9D2HEQ9"/>
<evidence type="ECO:0000313" key="2">
    <source>
        <dbReference type="Proteomes" id="UP000824225"/>
    </source>
</evidence>
<dbReference type="Proteomes" id="UP000824225">
    <property type="component" value="Unassembled WGS sequence"/>
</dbReference>
<organism evidence="1 2">
    <name type="scientific">Candidatus Mailhella merdigallinarum</name>
    <dbReference type="NCBI Taxonomy" id="2838658"/>
    <lineage>
        <taxon>Bacteria</taxon>
        <taxon>Pseudomonadati</taxon>
        <taxon>Thermodesulfobacteriota</taxon>
        <taxon>Desulfovibrionia</taxon>
        <taxon>Desulfovibrionales</taxon>
        <taxon>Desulfovibrionaceae</taxon>
        <taxon>Mailhella</taxon>
    </lineage>
</organism>
<protein>
    <submittedName>
        <fullName evidence="1">Uncharacterized protein</fullName>
    </submittedName>
</protein>
<dbReference type="EMBL" id="DXAN01000025">
    <property type="protein sequence ID" value="HJA09057.1"/>
    <property type="molecule type" value="Genomic_DNA"/>
</dbReference>
<comment type="caution">
    <text evidence="1">The sequence shown here is derived from an EMBL/GenBank/DDBJ whole genome shotgun (WGS) entry which is preliminary data.</text>
</comment>
<accession>A0A9D2HEQ9</accession>
<name>A0A9D2HEQ9_9BACT</name>